<name>A0A2B4S8N1_STYPI</name>
<proteinExistence type="predicted"/>
<dbReference type="GO" id="GO:0006152">
    <property type="term" value="P:purine nucleoside catabolic process"/>
    <property type="evidence" value="ECO:0007669"/>
    <property type="project" value="TreeGrafter"/>
</dbReference>
<dbReference type="SUPFAM" id="SSF53927">
    <property type="entry name" value="Cytidine deaminase-like"/>
    <property type="match status" value="1"/>
</dbReference>
<accession>A0A2B4S8N1</accession>
<dbReference type="Gene3D" id="3.40.140.10">
    <property type="entry name" value="Cytidine Deaminase, domain 2"/>
    <property type="match status" value="1"/>
</dbReference>
<protein>
    <submittedName>
        <fullName evidence="4">Guanine deaminase</fullName>
    </submittedName>
</protein>
<dbReference type="Pfam" id="PF00383">
    <property type="entry name" value="dCMP_cyt_deam_1"/>
    <property type="match status" value="1"/>
</dbReference>
<dbReference type="PROSITE" id="PS00903">
    <property type="entry name" value="CYT_DCMP_DEAMINASES_1"/>
    <property type="match status" value="1"/>
</dbReference>
<dbReference type="EMBL" id="LSMT01000166">
    <property type="protein sequence ID" value="PFX24825.1"/>
    <property type="molecule type" value="Genomic_DNA"/>
</dbReference>
<evidence type="ECO:0000313" key="4">
    <source>
        <dbReference type="EMBL" id="PFX24825.1"/>
    </source>
</evidence>
<reference evidence="5" key="1">
    <citation type="journal article" date="2017" name="bioRxiv">
        <title>Comparative analysis of the genomes of Stylophora pistillata and Acropora digitifera provides evidence for extensive differences between species of corals.</title>
        <authorList>
            <person name="Voolstra C.R."/>
            <person name="Li Y."/>
            <person name="Liew Y.J."/>
            <person name="Baumgarten S."/>
            <person name="Zoccola D."/>
            <person name="Flot J.-F."/>
            <person name="Tambutte S."/>
            <person name="Allemand D."/>
            <person name="Aranda M."/>
        </authorList>
    </citation>
    <scope>NUCLEOTIDE SEQUENCE [LARGE SCALE GENOMIC DNA]</scope>
</reference>
<dbReference type="GO" id="GO:0047974">
    <property type="term" value="F:guanosine deaminase activity"/>
    <property type="evidence" value="ECO:0007669"/>
    <property type="project" value="TreeGrafter"/>
</dbReference>
<dbReference type="PANTHER" id="PTHR11079">
    <property type="entry name" value="CYTOSINE DEAMINASE FAMILY MEMBER"/>
    <property type="match status" value="1"/>
</dbReference>
<keyword evidence="2" id="KW-0862">Zinc</keyword>
<dbReference type="PANTHER" id="PTHR11079:SF161">
    <property type="entry name" value="CMP_DCMP-TYPE DEAMINASE DOMAIN-CONTAINING PROTEIN"/>
    <property type="match status" value="1"/>
</dbReference>
<dbReference type="OrthoDB" id="408702at2759"/>
<gene>
    <name evidence="4" type="primary">guaD</name>
    <name evidence="4" type="ORF">AWC38_SpisGene10559</name>
</gene>
<dbReference type="Proteomes" id="UP000225706">
    <property type="component" value="Unassembled WGS sequence"/>
</dbReference>
<dbReference type="InterPro" id="IPR016192">
    <property type="entry name" value="APOBEC/CMP_deaminase_Zn-bd"/>
</dbReference>
<comment type="caution">
    <text evidence="4">The sequence shown here is derived from an EMBL/GenBank/DDBJ whole genome shotgun (WGS) entry which is preliminary data.</text>
</comment>
<feature type="domain" description="CMP/dCMP-type deaminase" evidence="3">
    <location>
        <begin position="9"/>
        <end position="130"/>
    </location>
</feature>
<dbReference type="InterPro" id="IPR016193">
    <property type="entry name" value="Cytidine_deaminase-like"/>
</dbReference>
<evidence type="ECO:0000259" key="3">
    <source>
        <dbReference type="PROSITE" id="PS51747"/>
    </source>
</evidence>
<evidence type="ECO:0000313" key="5">
    <source>
        <dbReference type="Proteomes" id="UP000225706"/>
    </source>
</evidence>
<dbReference type="STRING" id="50429.A0A2B4S8N1"/>
<dbReference type="GO" id="GO:0008270">
    <property type="term" value="F:zinc ion binding"/>
    <property type="evidence" value="ECO:0007669"/>
    <property type="project" value="InterPro"/>
</dbReference>
<sequence length="166" mass="18544">MSAYTPKREEMERFMSRAIELSVEGASKGHGGPYRAVVVKDGEIVGEGYNRVFVDSDPSAHGEVVAIRNAGKNLGMFEITGCSLYTNFEPCPMCAATIWWSKLDRVFYAQPVKGSTVHHEENQEEVFNFVATPIDKRSIPGEQIESKAKEALDIIEKYLTDHTKKV</sequence>
<keyword evidence="1" id="KW-0479">Metal-binding</keyword>
<organism evidence="4 5">
    <name type="scientific">Stylophora pistillata</name>
    <name type="common">Smooth cauliflower coral</name>
    <dbReference type="NCBI Taxonomy" id="50429"/>
    <lineage>
        <taxon>Eukaryota</taxon>
        <taxon>Metazoa</taxon>
        <taxon>Cnidaria</taxon>
        <taxon>Anthozoa</taxon>
        <taxon>Hexacorallia</taxon>
        <taxon>Scleractinia</taxon>
        <taxon>Astrocoeniina</taxon>
        <taxon>Pocilloporidae</taxon>
        <taxon>Stylophora</taxon>
    </lineage>
</organism>
<keyword evidence="5" id="KW-1185">Reference proteome</keyword>
<dbReference type="CDD" id="cd01285">
    <property type="entry name" value="nucleoside_deaminase"/>
    <property type="match status" value="1"/>
</dbReference>
<dbReference type="InterPro" id="IPR002125">
    <property type="entry name" value="CMP_dCMP_dom"/>
</dbReference>
<evidence type="ECO:0000256" key="2">
    <source>
        <dbReference type="ARBA" id="ARBA00022833"/>
    </source>
</evidence>
<evidence type="ECO:0000256" key="1">
    <source>
        <dbReference type="ARBA" id="ARBA00022723"/>
    </source>
</evidence>
<dbReference type="PROSITE" id="PS51747">
    <property type="entry name" value="CYT_DCMP_DEAMINASES_2"/>
    <property type="match status" value="1"/>
</dbReference>
<dbReference type="AlphaFoldDB" id="A0A2B4S8N1"/>